<keyword evidence="6" id="KW-0653">Protein transport</keyword>
<keyword evidence="3" id="KW-0813">Transport</keyword>
<name>A0AAD9BIW2_DISEL</name>
<evidence type="ECO:0000259" key="13">
    <source>
        <dbReference type="SMART" id="SM00809"/>
    </source>
</evidence>
<dbReference type="InterPro" id="IPR002553">
    <property type="entry name" value="Clathrin/coatomer_adapt-like_N"/>
</dbReference>
<dbReference type="InterPro" id="IPR013037">
    <property type="entry name" value="Clathrin_b-adaptin_app_Ig-like"/>
</dbReference>
<dbReference type="Pfam" id="PF02883">
    <property type="entry name" value="Alpha_adaptinC2"/>
    <property type="match status" value="1"/>
</dbReference>
<evidence type="ECO:0000256" key="9">
    <source>
        <dbReference type="ARBA" id="ARBA00023212"/>
    </source>
</evidence>
<keyword evidence="8" id="KW-0472">Membrane</keyword>
<keyword evidence="4" id="KW-0963">Cytoplasm</keyword>
<keyword evidence="7" id="KW-0007">Acetylation</keyword>
<dbReference type="FunFam" id="3.30.310.10:FF:000003">
    <property type="entry name" value="AP complex subunit beta"/>
    <property type="match status" value="1"/>
</dbReference>
<dbReference type="InterPro" id="IPR026739">
    <property type="entry name" value="AP_beta"/>
</dbReference>
<organism evidence="15 16">
    <name type="scientific">Dissostichus eleginoides</name>
    <name type="common">Patagonian toothfish</name>
    <name type="synonym">Dissostichus amissus</name>
    <dbReference type="NCBI Taxonomy" id="100907"/>
    <lineage>
        <taxon>Eukaryota</taxon>
        <taxon>Metazoa</taxon>
        <taxon>Chordata</taxon>
        <taxon>Craniata</taxon>
        <taxon>Vertebrata</taxon>
        <taxon>Euteleostomi</taxon>
        <taxon>Actinopterygii</taxon>
        <taxon>Neopterygii</taxon>
        <taxon>Teleostei</taxon>
        <taxon>Neoteleostei</taxon>
        <taxon>Acanthomorphata</taxon>
        <taxon>Eupercaria</taxon>
        <taxon>Perciformes</taxon>
        <taxon>Notothenioidei</taxon>
        <taxon>Nototheniidae</taxon>
        <taxon>Dissostichus</taxon>
    </lineage>
</organism>
<dbReference type="SUPFAM" id="SSF48371">
    <property type="entry name" value="ARM repeat"/>
    <property type="match status" value="1"/>
</dbReference>
<dbReference type="Pfam" id="PF01602">
    <property type="entry name" value="Adaptin_N"/>
    <property type="match status" value="1"/>
</dbReference>
<evidence type="ECO:0000313" key="16">
    <source>
        <dbReference type="Proteomes" id="UP001228049"/>
    </source>
</evidence>
<dbReference type="GO" id="GO:0005929">
    <property type="term" value="C:cilium"/>
    <property type="evidence" value="ECO:0007669"/>
    <property type="project" value="UniProtKB-ARBA"/>
</dbReference>
<dbReference type="InterPro" id="IPR015151">
    <property type="entry name" value="B-adaptin_app_sub_C"/>
</dbReference>
<evidence type="ECO:0000256" key="5">
    <source>
        <dbReference type="ARBA" id="ARBA00022794"/>
    </source>
</evidence>
<dbReference type="SUPFAM" id="SSF49348">
    <property type="entry name" value="Clathrin adaptor appendage domain"/>
    <property type="match status" value="1"/>
</dbReference>
<dbReference type="GO" id="GO:0006886">
    <property type="term" value="P:intracellular protein transport"/>
    <property type="evidence" value="ECO:0007669"/>
    <property type="project" value="InterPro"/>
</dbReference>
<dbReference type="Pfam" id="PF09066">
    <property type="entry name" value="B2-adapt-app_C"/>
    <property type="match status" value="1"/>
</dbReference>
<sequence length="1499" mass="168457">MADSWNTDTGEAVYRSRDAVKNLKIRVRIEKVTSTAALSQHLQQHVLSQQDGGAIELETLTPQGQKGDNDEELVVGWQEKLFSQYEMELFQNESACQTPLDRQYLTDIRALNKAKGRRNHRIFTNTDHDRFTSCLPIQQLQHPTDLLTTTKSGPTFLAERMASVRNRRQERRTLDSSIPKSKIVIWEPTEEFVRNSHVVNNAMQTMHIMADLAPPGRLGQKENEYLLLTIKTDGSGTVIVKPDFNKGKEPYRIVTVGEKREVWRLNVENVCTAMQPEEKEREQNMYKDLYVRHKEYLNSLVGQDFEMPPLGILRYMMNGEIVSAKGFEYDNLYIHFFMELPNNWSSLPFQSHSGVTQTCRAKTLGKENVAFFSYPFSFEAFYMSEKESEEPILQWPVIYFKVLSLDSWQRYRTEGYGYLLFPAMPGKHTITCHTWRPLQTGTVSSLRRFFIGGSPELEDPSYVRIPGTFKGERLSRFGFCTETTGSVTFNLHCLQQARAFVDATVMKKRRQKVLEQLGGFKAFQRARKKMQDAREGLPRDLVNTTSQQHGDIFELKAELNNEKKEKRKEAVKKVIAAMTVGKDVSSLFPDVVNCMQTDNLELKKLVYLYLMNYAKSQPDMAIMAVNSFVKDCEDPNPLIRALAVRTMGCIRVDKITEYLCEPLRKCLKDEDPYVRKTAAVCVAKLHDINAQMVEDQGFLDSLRDLIADSNPMVVANAVAALSEISESHPNSNLLDLNPQNINKLLTALNECTEWGQIFILDCLSNYNPKDEREAQSICERVTPRLSHANSAVVLSAVKVLMKFLELLPKDSDYYNTLLKKLSPPLVTLLSGEPEVQYVALRNINLIVQKRPEILKQEIKVFFVKYNDPIYVKLEKLDIMIRLASQANIAQVLAELKEYATEVDVDFVRKAVRAIGRCAIKVEQSAERCVSTLLDLIQTKVNYVVQEAIVVIRDIFRKYPNKYESIIATLCENLDSLDEPDARAAMIWIVGEYAERIDNADELLESFLEGFHDESTQVQLTLLTAIVKLFLKKPSETQELVQQVLSLATQDSDNPDLRDRGYIYWRLLSTDPVTAKEVVLSEKPLISEETDLIEPTLLDELICHIGSLASVYHKPPSAFVEGSHGVHRKHLPVQNSSGAAVFSSGSIETGESPVSGGPAAAMEQPSVIPSQGDLLGDLLNLDLGPPVNVPQVSSMQMGAVDLLGGGLDSLLGGDLGGGVGGSPAVGQNFIPSSVPSTFAPSPTPAPQAVSSGLNDLFELSTGMANTTGGFISPKVIWLPAVKAKGLEISGTFSRRQGHMYMDMTFTNKALQHMTDFAVQFNKNSFGMIPTSPLPVHTPLMPSQTIEVSLPINTIGPVMKMDPLNNLQVAVKNSIDVFYFSVLIPLNIFFVEDGKMERQVFLATWKDIPNENELQYQIKECHLNADSVSGKLQNNNIFTIAKRNVEGQDMLYQSLKLTNGIWILAELRIQPGNPNYTLSLKCRAPEVSQYVYLTYDSVLKS</sequence>
<reference evidence="15" key="1">
    <citation type="submission" date="2023-04" db="EMBL/GenBank/DDBJ databases">
        <title>Chromosome-level genome of Chaenocephalus aceratus.</title>
        <authorList>
            <person name="Park H."/>
        </authorList>
    </citation>
    <scope>NUCLEOTIDE SEQUENCE</scope>
    <source>
        <strain evidence="15">DE</strain>
        <tissue evidence="15">Muscle</tissue>
    </source>
</reference>
<feature type="domain" description="Beta-adaptin appendage C-terminal subdomain" evidence="14">
    <location>
        <begin position="1388"/>
        <end position="1498"/>
    </location>
</feature>
<accession>A0AAD9BIW2</accession>
<evidence type="ECO:0000256" key="6">
    <source>
        <dbReference type="ARBA" id="ARBA00022927"/>
    </source>
</evidence>
<dbReference type="InterPro" id="IPR016024">
    <property type="entry name" value="ARM-type_fold"/>
</dbReference>
<keyword evidence="9" id="KW-0206">Cytoskeleton</keyword>
<evidence type="ECO:0000256" key="10">
    <source>
        <dbReference type="ARBA" id="ARBA00023273"/>
    </source>
</evidence>
<keyword evidence="5" id="KW-0970">Cilium biogenesis/degradation</keyword>
<dbReference type="PANTHER" id="PTHR11134">
    <property type="entry name" value="ADAPTOR COMPLEX SUBUNIT BETA FAMILY MEMBER"/>
    <property type="match status" value="1"/>
</dbReference>
<dbReference type="InterPro" id="IPR012295">
    <property type="entry name" value="TBP_dom_sf"/>
</dbReference>
<evidence type="ECO:0000256" key="1">
    <source>
        <dbReference type="ARBA" id="ARBA00004120"/>
    </source>
</evidence>
<evidence type="ECO:0000256" key="4">
    <source>
        <dbReference type="ARBA" id="ARBA00022490"/>
    </source>
</evidence>
<dbReference type="InterPro" id="IPR000225">
    <property type="entry name" value="Armadillo"/>
</dbReference>
<evidence type="ECO:0000256" key="11">
    <source>
        <dbReference type="ARBA" id="ARBA00029433"/>
    </source>
</evidence>
<dbReference type="PROSITE" id="PS51381">
    <property type="entry name" value="C2_B9"/>
    <property type="match status" value="1"/>
</dbReference>
<comment type="similarity">
    <text evidence="2">Belongs to the adaptor complexes large subunit family.</text>
</comment>
<proteinExistence type="inferred from homology"/>
<evidence type="ECO:0000313" key="15">
    <source>
        <dbReference type="EMBL" id="KAK1882473.1"/>
    </source>
</evidence>
<evidence type="ECO:0000256" key="12">
    <source>
        <dbReference type="SAM" id="MobiDB-lite"/>
    </source>
</evidence>
<protein>
    <submittedName>
        <fullName evidence="15">AP-2 complex subunit beta</fullName>
    </submittedName>
</protein>
<dbReference type="InterPro" id="IPR011989">
    <property type="entry name" value="ARM-like"/>
</dbReference>
<dbReference type="InterPro" id="IPR008152">
    <property type="entry name" value="Clathrin_a/b/g-adaptin_app_Ig"/>
</dbReference>
<dbReference type="GO" id="GO:0016192">
    <property type="term" value="P:vesicle-mediated transport"/>
    <property type="evidence" value="ECO:0007669"/>
    <property type="project" value="InterPro"/>
</dbReference>
<dbReference type="Pfam" id="PF07162">
    <property type="entry name" value="B9-C2"/>
    <property type="match status" value="1"/>
</dbReference>
<dbReference type="FunFam" id="1.25.10.10:FF:000002">
    <property type="entry name" value="AP complex subunit beta"/>
    <property type="match status" value="1"/>
</dbReference>
<gene>
    <name evidence="15" type="ORF">KUDE01_023256</name>
</gene>
<dbReference type="SMART" id="SM00185">
    <property type="entry name" value="ARM"/>
    <property type="match status" value="2"/>
</dbReference>
<dbReference type="EMBL" id="JASDAP010000023">
    <property type="protein sequence ID" value="KAK1882473.1"/>
    <property type="molecule type" value="Genomic_DNA"/>
</dbReference>
<dbReference type="InterPro" id="IPR009028">
    <property type="entry name" value="Coatomer/calthrin_app_sub_C"/>
</dbReference>
<dbReference type="Proteomes" id="UP001228049">
    <property type="component" value="Unassembled WGS sequence"/>
</dbReference>
<dbReference type="FunFam" id="2.60.40.1150:FF:000001">
    <property type="entry name" value="AP complex subunit beta"/>
    <property type="match status" value="1"/>
</dbReference>
<keyword evidence="10" id="KW-0966">Cell projection</keyword>
<dbReference type="Gene3D" id="1.25.10.10">
    <property type="entry name" value="Leucine-rich Repeat Variant"/>
    <property type="match status" value="1"/>
</dbReference>
<dbReference type="GO" id="GO:0030030">
    <property type="term" value="P:cell projection organization"/>
    <property type="evidence" value="ECO:0007669"/>
    <property type="project" value="UniProtKB-KW"/>
</dbReference>
<dbReference type="GO" id="GO:0012505">
    <property type="term" value="C:endomembrane system"/>
    <property type="evidence" value="ECO:0007669"/>
    <property type="project" value="UniProtKB-SubCell"/>
</dbReference>
<evidence type="ECO:0000256" key="8">
    <source>
        <dbReference type="ARBA" id="ARBA00023136"/>
    </source>
</evidence>
<dbReference type="GO" id="GO:0031410">
    <property type="term" value="C:cytoplasmic vesicle"/>
    <property type="evidence" value="ECO:0007669"/>
    <property type="project" value="UniProtKB-ARBA"/>
</dbReference>
<evidence type="ECO:0000256" key="7">
    <source>
        <dbReference type="ARBA" id="ARBA00022990"/>
    </source>
</evidence>
<dbReference type="Gene3D" id="2.60.40.1150">
    <property type="match status" value="1"/>
</dbReference>
<comment type="caution">
    <text evidence="15">The sequence shown here is derived from an EMBL/GenBank/DDBJ whole genome shotgun (WGS) entry which is preliminary data.</text>
</comment>
<dbReference type="InterPro" id="IPR013041">
    <property type="entry name" value="Clathrin_app_Ig-like_sf"/>
</dbReference>
<evidence type="ECO:0000256" key="3">
    <source>
        <dbReference type="ARBA" id="ARBA00022448"/>
    </source>
</evidence>
<dbReference type="SMART" id="SM01020">
    <property type="entry name" value="B2-adapt-app_C"/>
    <property type="match status" value="1"/>
</dbReference>
<dbReference type="InterPro" id="IPR010796">
    <property type="entry name" value="C2_B9-type_dom"/>
</dbReference>
<feature type="domain" description="Clathrin adaptor alpha/beta/gamma-adaptin appendage Ig-like subdomain" evidence="13">
    <location>
        <begin position="1272"/>
        <end position="1379"/>
    </location>
</feature>
<comment type="subcellular location">
    <subcellularLocation>
        <location evidence="1">Cytoplasm</location>
        <location evidence="1">Cytoskeleton</location>
        <location evidence="1">Cilium basal body</location>
    </subcellularLocation>
    <subcellularLocation>
        <location evidence="11">Endomembrane system</location>
        <topology evidence="11">Peripheral membrane protein</topology>
        <orientation evidence="11">Cytoplasmic side</orientation>
    </subcellularLocation>
</comment>
<dbReference type="SMART" id="SM00809">
    <property type="entry name" value="Alpha_adaptinC2"/>
    <property type="match status" value="1"/>
</dbReference>
<dbReference type="GO" id="GO:0030131">
    <property type="term" value="C:clathrin adaptor complex"/>
    <property type="evidence" value="ECO:0007669"/>
    <property type="project" value="InterPro"/>
</dbReference>
<keyword evidence="16" id="KW-1185">Reference proteome</keyword>
<feature type="region of interest" description="Disordered" evidence="12">
    <location>
        <begin position="1142"/>
        <end position="1163"/>
    </location>
</feature>
<dbReference type="Gene3D" id="3.30.310.10">
    <property type="entry name" value="TATA-Binding Protein"/>
    <property type="match status" value="1"/>
</dbReference>
<dbReference type="SUPFAM" id="SSF55711">
    <property type="entry name" value="Subdomain of clathrin and coatomer appendage domain"/>
    <property type="match status" value="1"/>
</dbReference>
<evidence type="ECO:0000259" key="14">
    <source>
        <dbReference type="SMART" id="SM01020"/>
    </source>
</evidence>
<evidence type="ECO:0000256" key="2">
    <source>
        <dbReference type="ARBA" id="ARBA00006613"/>
    </source>
</evidence>